<dbReference type="GO" id="GO:0006646">
    <property type="term" value="P:phosphatidylethanolamine biosynthetic process"/>
    <property type="evidence" value="ECO:0007669"/>
    <property type="project" value="TreeGrafter"/>
</dbReference>
<keyword evidence="5" id="KW-1185">Reference proteome</keyword>
<keyword evidence="1" id="KW-0594">Phospholipid biosynthesis</keyword>
<evidence type="ECO:0000313" key="5">
    <source>
        <dbReference type="Proteomes" id="UP000050794"/>
    </source>
</evidence>
<keyword evidence="2" id="KW-1208">Phospholipid metabolism</keyword>
<evidence type="ECO:0000313" key="6">
    <source>
        <dbReference type="WBParaSite" id="TCNE_0000308001-mRNA-1"/>
    </source>
</evidence>
<dbReference type="PANTHER" id="PTHR22603:SF98">
    <property type="entry name" value="CHOLINE KINASE A2"/>
    <property type="match status" value="1"/>
</dbReference>
<name>A0A183U3L0_TOXCA</name>
<evidence type="ECO:0000256" key="3">
    <source>
        <dbReference type="ARBA" id="ARBA00038211"/>
    </source>
</evidence>
<dbReference type="GO" id="GO:0005737">
    <property type="term" value="C:cytoplasm"/>
    <property type="evidence" value="ECO:0007669"/>
    <property type="project" value="TreeGrafter"/>
</dbReference>
<evidence type="ECO:0000313" key="4">
    <source>
        <dbReference type="EMBL" id="VDM28798.1"/>
    </source>
</evidence>
<keyword evidence="1" id="KW-0443">Lipid metabolism</keyword>
<protein>
    <submittedName>
        <fullName evidence="6">Ribonuclease P</fullName>
    </submittedName>
</protein>
<dbReference type="GO" id="GO:0004305">
    <property type="term" value="F:ethanolamine kinase activity"/>
    <property type="evidence" value="ECO:0007669"/>
    <property type="project" value="TreeGrafter"/>
</dbReference>
<dbReference type="PANTHER" id="PTHR22603">
    <property type="entry name" value="CHOLINE/ETHANOALAMINE KINASE"/>
    <property type="match status" value="1"/>
</dbReference>
<proteinExistence type="inferred from homology"/>
<comment type="similarity">
    <text evidence="3">Belongs to the choline/ethanolamine kinase family.</text>
</comment>
<reference evidence="4 5" key="2">
    <citation type="submission" date="2018-11" db="EMBL/GenBank/DDBJ databases">
        <authorList>
            <consortium name="Pathogen Informatics"/>
        </authorList>
    </citation>
    <scope>NUCLEOTIDE SEQUENCE [LARGE SCALE GENOMIC DNA]</scope>
</reference>
<dbReference type="AlphaFoldDB" id="A0A183U3L0"/>
<dbReference type="SUPFAM" id="SSF56112">
    <property type="entry name" value="Protein kinase-like (PK-like)"/>
    <property type="match status" value="1"/>
</dbReference>
<keyword evidence="1" id="KW-0444">Lipid biosynthesis</keyword>
<dbReference type="Gene3D" id="3.30.200.20">
    <property type="entry name" value="Phosphorylase Kinase, domain 1"/>
    <property type="match status" value="1"/>
</dbReference>
<dbReference type="EMBL" id="UYWY01003636">
    <property type="protein sequence ID" value="VDM28798.1"/>
    <property type="molecule type" value="Genomic_DNA"/>
</dbReference>
<dbReference type="GO" id="GO:0004103">
    <property type="term" value="F:choline kinase activity"/>
    <property type="evidence" value="ECO:0007669"/>
    <property type="project" value="TreeGrafter"/>
</dbReference>
<accession>A0A183U3L0</accession>
<dbReference type="WBParaSite" id="TCNE_0000308001-mRNA-1">
    <property type="protein sequence ID" value="TCNE_0000308001-mRNA-1"/>
    <property type="gene ID" value="TCNE_0000308001"/>
</dbReference>
<dbReference type="InterPro" id="IPR011009">
    <property type="entry name" value="Kinase-like_dom_sf"/>
</dbReference>
<evidence type="ECO:0000256" key="2">
    <source>
        <dbReference type="ARBA" id="ARBA00023264"/>
    </source>
</evidence>
<dbReference type="Proteomes" id="UP000050794">
    <property type="component" value="Unassembled WGS sequence"/>
</dbReference>
<gene>
    <name evidence="4" type="ORF">TCNE_LOCUS3081</name>
</gene>
<dbReference type="Pfam" id="PF01633">
    <property type="entry name" value="Choline_kinase"/>
    <property type="match status" value="1"/>
</dbReference>
<sequence>MRGHGCQLHRYQESMKLQLRNERRFHSPTPFYVSFQHIFRGGMSNMLFLCRLPETHSALRDEPNKVLLRVYFNPETESHLVAESVIFTLLSERHLGPKLYGIFSGGRLEEYIPVRCIIVRIFTCTSNTFKDILHAMLGRVKATFDICPYLSSQSFYPVPPPWPLRQLLQNRQIIGPS</sequence>
<reference evidence="6" key="1">
    <citation type="submission" date="2016-06" db="UniProtKB">
        <authorList>
            <consortium name="WormBaseParasite"/>
        </authorList>
    </citation>
    <scope>IDENTIFICATION</scope>
</reference>
<evidence type="ECO:0000256" key="1">
    <source>
        <dbReference type="ARBA" id="ARBA00023209"/>
    </source>
</evidence>
<organism evidence="5 6">
    <name type="scientific">Toxocara canis</name>
    <name type="common">Canine roundworm</name>
    <dbReference type="NCBI Taxonomy" id="6265"/>
    <lineage>
        <taxon>Eukaryota</taxon>
        <taxon>Metazoa</taxon>
        <taxon>Ecdysozoa</taxon>
        <taxon>Nematoda</taxon>
        <taxon>Chromadorea</taxon>
        <taxon>Rhabditida</taxon>
        <taxon>Spirurina</taxon>
        <taxon>Ascaridomorpha</taxon>
        <taxon>Ascaridoidea</taxon>
        <taxon>Toxocaridae</taxon>
        <taxon>Toxocara</taxon>
    </lineage>
</organism>